<feature type="domain" description="Chitin-binding type-2" evidence="6">
    <location>
        <begin position="56"/>
        <end position="113"/>
    </location>
</feature>
<evidence type="ECO:0000256" key="3">
    <source>
        <dbReference type="ARBA" id="ARBA00022737"/>
    </source>
</evidence>
<protein>
    <submittedName>
        <fullName evidence="7">GH14674</fullName>
    </submittedName>
</protein>
<dbReference type="eggNOG" id="ENOG502TG4F">
    <property type="taxonomic scope" value="Eukaryota"/>
</dbReference>
<keyword evidence="2" id="KW-0732">Signal</keyword>
<dbReference type="HOGENOM" id="CLU_062693_1_0_1"/>
<dbReference type="SUPFAM" id="SSF57625">
    <property type="entry name" value="Invertebrate chitin-binding proteins"/>
    <property type="match status" value="4"/>
</dbReference>
<keyword evidence="8" id="KW-1185">Reference proteome</keyword>
<evidence type="ECO:0000256" key="4">
    <source>
        <dbReference type="ARBA" id="ARBA00023157"/>
    </source>
</evidence>
<feature type="domain" description="Chitin-binding type-2" evidence="6">
    <location>
        <begin position="168"/>
        <end position="228"/>
    </location>
</feature>
<organism evidence="8">
    <name type="scientific">Drosophila grimshawi</name>
    <name type="common">Hawaiian fruit fly</name>
    <name type="synonym">Idiomyia grimshawi</name>
    <dbReference type="NCBI Taxonomy" id="7222"/>
    <lineage>
        <taxon>Eukaryota</taxon>
        <taxon>Metazoa</taxon>
        <taxon>Ecdysozoa</taxon>
        <taxon>Arthropoda</taxon>
        <taxon>Hexapoda</taxon>
        <taxon>Insecta</taxon>
        <taxon>Pterygota</taxon>
        <taxon>Neoptera</taxon>
        <taxon>Endopterygota</taxon>
        <taxon>Diptera</taxon>
        <taxon>Brachycera</taxon>
        <taxon>Muscomorpha</taxon>
        <taxon>Ephydroidea</taxon>
        <taxon>Drosophilidae</taxon>
        <taxon>Drosophila</taxon>
        <taxon>Hawaiian Drosophila</taxon>
    </lineage>
</organism>
<gene>
    <name evidence="7" type="primary">Dgri\GH14674</name>
    <name evidence="7" type="ORF">Dgri_GH14674</name>
</gene>
<reference evidence="7 8" key="1">
    <citation type="journal article" date="2007" name="Nature">
        <title>Evolution of genes and genomes on the Drosophila phylogeny.</title>
        <authorList>
            <consortium name="Drosophila 12 Genomes Consortium"/>
            <person name="Clark A.G."/>
            <person name="Eisen M.B."/>
            <person name="Smith D.R."/>
            <person name="Bergman C.M."/>
            <person name="Oliver B."/>
            <person name="Markow T.A."/>
            <person name="Kaufman T.C."/>
            <person name="Kellis M."/>
            <person name="Gelbart W."/>
            <person name="Iyer V.N."/>
            <person name="Pollard D.A."/>
            <person name="Sackton T.B."/>
            <person name="Larracuente A.M."/>
            <person name="Singh N.D."/>
            <person name="Abad J.P."/>
            <person name="Abt D.N."/>
            <person name="Adryan B."/>
            <person name="Aguade M."/>
            <person name="Akashi H."/>
            <person name="Anderson W.W."/>
            <person name="Aquadro C.F."/>
            <person name="Ardell D.H."/>
            <person name="Arguello R."/>
            <person name="Artieri C.G."/>
            <person name="Barbash D.A."/>
            <person name="Barker D."/>
            <person name="Barsanti P."/>
            <person name="Batterham P."/>
            <person name="Batzoglou S."/>
            <person name="Begun D."/>
            <person name="Bhutkar A."/>
            <person name="Blanco E."/>
            <person name="Bosak S.A."/>
            <person name="Bradley R.K."/>
            <person name="Brand A.D."/>
            <person name="Brent M.R."/>
            <person name="Brooks A.N."/>
            <person name="Brown R.H."/>
            <person name="Butlin R.K."/>
            <person name="Caggese C."/>
            <person name="Calvi B.R."/>
            <person name="Bernardo de Carvalho A."/>
            <person name="Caspi A."/>
            <person name="Castrezana S."/>
            <person name="Celniker S.E."/>
            <person name="Chang J.L."/>
            <person name="Chapple C."/>
            <person name="Chatterji S."/>
            <person name="Chinwalla A."/>
            <person name="Civetta A."/>
            <person name="Clifton S.W."/>
            <person name="Comeron J.M."/>
            <person name="Costello J.C."/>
            <person name="Coyne J.A."/>
            <person name="Daub J."/>
            <person name="David R.G."/>
            <person name="Delcher A.L."/>
            <person name="Delehaunty K."/>
            <person name="Do C.B."/>
            <person name="Ebling H."/>
            <person name="Edwards K."/>
            <person name="Eickbush T."/>
            <person name="Evans J.D."/>
            <person name="Filipski A."/>
            <person name="Findeiss S."/>
            <person name="Freyhult E."/>
            <person name="Fulton L."/>
            <person name="Fulton R."/>
            <person name="Garcia A.C."/>
            <person name="Gardiner A."/>
            <person name="Garfield D.A."/>
            <person name="Garvin B.E."/>
            <person name="Gibson G."/>
            <person name="Gilbert D."/>
            <person name="Gnerre S."/>
            <person name="Godfrey J."/>
            <person name="Good R."/>
            <person name="Gotea V."/>
            <person name="Gravely B."/>
            <person name="Greenberg A.J."/>
            <person name="Griffiths-Jones S."/>
            <person name="Gross S."/>
            <person name="Guigo R."/>
            <person name="Gustafson E.A."/>
            <person name="Haerty W."/>
            <person name="Hahn M.W."/>
            <person name="Halligan D.L."/>
            <person name="Halpern A.L."/>
            <person name="Halter G.M."/>
            <person name="Han M.V."/>
            <person name="Heger A."/>
            <person name="Hillier L."/>
            <person name="Hinrichs A.S."/>
            <person name="Holmes I."/>
            <person name="Hoskins R.A."/>
            <person name="Hubisz M.J."/>
            <person name="Hultmark D."/>
            <person name="Huntley M.A."/>
            <person name="Jaffe D.B."/>
            <person name="Jagadeeshan S."/>
            <person name="Jeck W.R."/>
            <person name="Johnson J."/>
            <person name="Jones C.D."/>
            <person name="Jordan W.C."/>
            <person name="Karpen G.H."/>
            <person name="Kataoka E."/>
            <person name="Keightley P.D."/>
            <person name="Kheradpour P."/>
            <person name="Kirkness E.F."/>
            <person name="Koerich L.B."/>
            <person name="Kristiansen K."/>
            <person name="Kudrna D."/>
            <person name="Kulathinal R.J."/>
            <person name="Kumar S."/>
            <person name="Kwok R."/>
            <person name="Lander E."/>
            <person name="Langley C.H."/>
            <person name="Lapoint R."/>
            <person name="Lazzaro B.P."/>
            <person name="Lee S.J."/>
            <person name="Levesque L."/>
            <person name="Li R."/>
            <person name="Lin C.F."/>
            <person name="Lin M.F."/>
            <person name="Lindblad-Toh K."/>
            <person name="Llopart A."/>
            <person name="Long M."/>
            <person name="Low L."/>
            <person name="Lozovsky E."/>
            <person name="Lu J."/>
            <person name="Luo M."/>
            <person name="Machado C.A."/>
            <person name="Makalowski W."/>
            <person name="Marzo M."/>
            <person name="Matsuda M."/>
            <person name="Matzkin L."/>
            <person name="McAllister B."/>
            <person name="McBride C.S."/>
            <person name="McKernan B."/>
            <person name="McKernan K."/>
            <person name="Mendez-Lago M."/>
            <person name="Minx P."/>
            <person name="Mollenhauer M.U."/>
            <person name="Montooth K."/>
            <person name="Mount S.M."/>
            <person name="Mu X."/>
            <person name="Myers E."/>
            <person name="Negre B."/>
            <person name="Newfeld S."/>
            <person name="Nielsen R."/>
            <person name="Noor M.A."/>
            <person name="O'Grady P."/>
            <person name="Pachter L."/>
            <person name="Papaceit M."/>
            <person name="Parisi M.J."/>
            <person name="Parisi M."/>
            <person name="Parts L."/>
            <person name="Pedersen J.S."/>
            <person name="Pesole G."/>
            <person name="Phillippy A.M."/>
            <person name="Ponting C.P."/>
            <person name="Pop M."/>
            <person name="Porcelli D."/>
            <person name="Powell J.R."/>
            <person name="Prohaska S."/>
            <person name="Pruitt K."/>
            <person name="Puig M."/>
            <person name="Quesneville H."/>
            <person name="Ram K.R."/>
            <person name="Rand D."/>
            <person name="Rasmussen M.D."/>
            <person name="Reed L.K."/>
            <person name="Reenan R."/>
            <person name="Reily A."/>
            <person name="Remington K.A."/>
            <person name="Rieger T.T."/>
            <person name="Ritchie M.G."/>
            <person name="Robin C."/>
            <person name="Rogers Y.H."/>
            <person name="Rohde C."/>
            <person name="Rozas J."/>
            <person name="Rubenfield M.J."/>
            <person name="Ruiz A."/>
            <person name="Russo S."/>
            <person name="Salzberg S.L."/>
            <person name="Sanchez-Gracia A."/>
            <person name="Saranga D.J."/>
            <person name="Sato H."/>
            <person name="Schaeffer S.W."/>
            <person name="Schatz M.C."/>
            <person name="Schlenke T."/>
            <person name="Schwartz R."/>
            <person name="Segarra C."/>
            <person name="Singh R.S."/>
            <person name="Sirot L."/>
            <person name="Sirota M."/>
            <person name="Sisneros N.B."/>
            <person name="Smith C.D."/>
            <person name="Smith T.F."/>
            <person name="Spieth J."/>
            <person name="Stage D.E."/>
            <person name="Stark A."/>
            <person name="Stephan W."/>
            <person name="Strausberg R.L."/>
            <person name="Strempel S."/>
            <person name="Sturgill D."/>
            <person name="Sutton G."/>
            <person name="Sutton G.G."/>
            <person name="Tao W."/>
            <person name="Teichmann S."/>
            <person name="Tobari Y.N."/>
            <person name="Tomimura Y."/>
            <person name="Tsolas J.M."/>
            <person name="Valente V.L."/>
            <person name="Venter E."/>
            <person name="Venter J.C."/>
            <person name="Vicario S."/>
            <person name="Vieira F.G."/>
            <person name="Vilella A.J."/>
            <person name="Villasante A."/>
            <person name="Walenz B."/>
            <person name="Wang J."/>
            <person name="Wasserman M."/>
            <person name="Watts T."/>
            <person name="Wilson D."/>
            <person name="Wilson R.K."/>
            <person name="Wing R.A."/>
            <person name="Wolfner M.F."/>
            <person name="Wong A."/>
            <person name="Wong G.K."/>
            <person name="Wu C.I."/>
            <person name="Wu G."/>
            <person name="Yamamoto D."/>
            <person name="Yang H.P."/>
            <person name="Yang S.P."/>
            <person name="Yorke J.A."/>
            <person name="Yoshida K."/>
            <person name="Zdobnov E."/>
            <person name="Zhang P."/>
            <person name="Zhang Y."/>
            <person name="Zimin A.V."/>
            <person name="Baldwin J."/>
            <person name="Abdouelleil A."/>
            <person name="Abdulkadir J."/>
            <person name="Abebe A."/>
            <person name="Abera B."/>
            <person name="Abreu J."/>
            <person name="Acer S.C."/>
            <person name="Aftuck L."/>
            <person name="Alexander A."/>
            <person name="An P."/>
            <person name="Anderson E."/>
            <person name="Anderson S."/>
            <person name="Arachi H."/>
            <person name="Azer M."/>
            <person name="Bachantsang P."/>
            <person name="Barry A."/>
            <person name="Bayul T."/>
            <person name="Berlin A."/>
            <person name="Bessette D."/>
            <person name="Bloom T."/>
            <person name="Blye J."/>
            <person name="Boguslavskiy L."/>
            <person name="Bonnet C."/>
            <person name="Boukhgalter B."/>
            <person name="Bourzgui I."/>
            <person name="Brown A."/>
            <person name="Cahill P."/>
            <person name="Channer S."/>
            <person name="Cheshatsang Y."/>
            <person name="Chuda L."/>
            <person name="Citroen M."/>
            <person name="Collymore A."/>
            <person name="Cooke P."/>
            <person name="Costello M."/>
            <person name="D'Aco K."/>
            <person name="Daza R."/>
            <person name="De Haan G."/>
            <person name="DeGray S."/>
            <person name="DeMaso C."/>
            <person name="Dhargay N."/>
            <person name="Dooley K."/>
            <person name="Dooley E."/>
            <person name="Doricent M."/>
            <person name="Dorje P."/>
            <person name="Dorjee K."/>
            <person name="Dupes A."/>
            <person name="Elong R."/>
            <person name="Falk J."/>
            <person name="Farina A."/>
            <person name="Faro S."/>
            <person name="Ferguson D."/>
            <person name="Fisher S."/>
            <person name="Foley C.D."/>
            <person name="Franke A."/>
            <person name="Friedrich D."/>
            <person name="Gadbois L."/>
            <person name="Gearin G."/>
            <person name="Gearin C.R."/>
            <person name="Giannoukos G."/>
            <person name="Goode T."/>
            <person name="Graham J."/>
            <person name="Grandbois E."/>
            <person name="Grewal S."/>
            <person name="Gyaltsen K."/>
            <person name="Hafez N."/>
            <person name="Hagos B."/>
            <person name="Hall J."/>
            <person name="Henson C."/>
            <person name="Hollinger A."/>
            <person name="Honan T."/>
            <person name="Huard M.D."/>
            <person name="Hughes L."/>
            <person name="Hurhula B."/>
            <person name="Husby M.E."/>
            <person name="Kamat A."/>
            <person name="Kanga B."/>
            <person name="Kashin S."/>
            <person name="Khazanovich D."/>
            <person name="Kisner P."/>
            <person name="Lance K."/>
            <person name="Lara M."/>
            <person name="Lee W."/>
            <person name="Lennon N."/>
            <person name="Letendre F."/>
            <person name="LeVine R."/>
            <person name="Lipovsky A."/>
            <person name="Liu X."/>
            <person name="Liu J."/>
            <person name="Liu S."/>
            <person name="Lokyitsang T."/>
            <person name="Lokyitsang Y."/>
            <person name="Lubonja R."/>
            <person name="Lui A."/>
            <person name="MacDonald P."/>
            <person name="Magnisalis V."/>
            <person name="Maru K."/>
            <person name="Matthews C."/>
            <person name="McCusker W."/>
            <person name="McDonough S."/>
            <person name="Mehta T."/>
            <person name="Meldrim J."/>
            <person name="Meneus L."/>
            <person name="Mihai O."/>
            <person name="Mihalev A."/>
            <person name="Mihova T."/>
            <person name="Mittelman R."/>
            <person name="Mlenga V."/>
            <person name="Montmayeur A."/>
            <person name="Mulrain L."/>
            <person name="Navidi A."/>
            <person name="Naylor J."/>
            <person name="Negash T."/>
            <person name="Nguyen T."/>
            <person name="Nguyen N."/>
            <person name="Nicol R."/>
            <person name="Norbu C."/>
            <person name="Norbu N."/>
            <person name="Novod N."/>
            <person name="O'Neill B."/>
            <person name="Osman S."/>
            <person name="Markiewicz E."/>
            <person name="Oyono O.L."/>
            <person name="Patti C."/>
            <person name="Phunkhang P."/>
            <person name="Pierre F."/>
            <person name="Priest M."/>
            <person name="Raghuraman S."/>
            <person name="Rege F."/>
            <person name="Reyes R."/>
            <person name="Rise C."/>
            <person name="Rogov P."/>
            <person name="Ross K."/>
            <person name="Ryan E."/>
            <person name="Settipalli S."/>
            <person name="Shea T."/>
            <person name="Sherpa N."/>
            <person name="Shi L."/>
            <person name="Shih D."/>
            <person name="Sparrow T."/>
            <person name="Spaulding J."/>
            <person name="Stalker J."/>
            <person name="Stange-Thomann N."/>
            <person name="Stavropoulos S."/>
            <person name="Stone C."/>
            <person name="Strader C."/>
            <person name="Tesfaye S."/>
            <person name="Thomson T."/>
            <person name="Thoulutsang Y."/>
            <person name="Thoulutsang D."/>
            <person name="Topham K."/>
            <person name="Topping I."/>
            <person name="Tsamla T."/>
            <person name="Vassiliev H."/>
            <person name="Vo A."/>
            <person name="Wangchuk T."/>
            <person name="Wangdi T."/>
            <person name="Weiand M."/>
            <person name="Wilkinson J."/>
            <person name="Wilson A."/>
            <person name="Yadav S."/>
            <person name="Young G."/>
            <person name="Yu Q."/>
            <person name="Zembek L."/>
            <person name="Zhong D."/>
            <person name="Zimmer A."/>
            <person name="Zwirko Z."/>
            <person name="Jaffe D.B."/>
            <person name="Alvarez P."/>
            <person name="Brockman W."/>
            <person name="Butler J."/>
            <person name="Chin C."/>
            <person name="Gnerre S."/>
            <person name="Grabherr M."/>
            <person name="Kleber M."/>
            <person name="Mauceli E."/>
            <person name="MacCallum I."/>
        </authorList>
    </citation>
    <scope>NUCLEOTIDE SEQUENCE [LARGE SCALE GENOMIC DNA]</scope>
    <source>
        <strain evidence="8">Tucson 15287-2541.00</strain>
    </source>
</reference>
<dbReference type="OrthoDB" id="6020543at2759"/>
<evidence type="ECO:0000259" key="6">
    <source>
        <dbReference type="PROSITE" id="PS50940"/>
    </source>
</evidence>
<dbReference type="Gene3D" id="2.170.140.10">
    <property type="entry name" value="Chitin binding domain"/>
    <property type="match status" value="4"/>
</dbReference>
<evidence type="ECO:0000313" key="8">
    <source>
        <dbReference type="Proteomes" id="UP000001070"/>
    </source>
</evidence>
<name>B4IXM3_DROGR</name>
<dbReference type="PhylomeDB" id="B4IXM3"/>
<keyword evidence="4" id="KW-1015">Disulfide bond</keyword>
<dbReference type="GO" id="GO:0005576">
    <property type="term" value="C:extracellular region"/>
    <property type="evidence" value="ECO:0007669"/>
    <property type="project" value="InterPro"/>
</dbReference>
<keyword evidence="3" id="KW-0677">Repeat</keyword>
<dbReference type="STRING" id="7222.B4IXM3"/>
<dbReference type="SMR" id="B4IXM3"/>
<dbReference type="SMART" id="SM00494">
    <property type="entry name" value="ChtBD2"/>
    <property type="match status" value="4"/>
</dbReference>
<dbReference type="Pfam" id="PF01607">
    <property type="entry name" value="CBM_14"/>
    <property type="match status" value="4"/>
</dbReference>
<evidence type="ECO:0000256" key="2">
    <source>
        <dbReference type="ARBA" id="ARBA00022729"/>
    </source>
</evidence>
<dbReference type="InterPro" id="IPR036508">
    <property type="entry name" value="Chitin-bd_dom_sf"/>
</dbReference>
<accession>B4IXM3</accession>
<dbReference type="InterPro" id="IPR002557">
    <property type="entry name" value="Chitin-bd_dom"/>
</dbReference>
<dbReference type="Proteomes" id="UP000001070">
    <property type="component" value="Unassembled WGS sequence"/>
</dbReference>
<feature type="domain" description="Chitin-binding type-2" evidence="6">
    <location>
        <begin position="247"/>
        <end position="299"/>
    </location>
</feature>
<keyword evidence="1" id="KW-0147">Chitin-binding</keyword>
<feature type="domain" description="Chitin-binding type-2" evidence="6">
    <location>
        <begin position="129"/>
        <end position="166"/>
    </location>
</feature>
<dbReference type="OMA" id="RTCTRYV"/>
<sequence length="299" mass="33983">MASPVRLEECQQIEKILGLLTFCLLLLYGLTGEIEAPGPTDDDPDAIFSKLHTGNISLCSDVANRIFLPYVGDCQKYYLCWDGEAIEKQCNNDYQFNARNQSCGYPNDATCLPKCEQYYLTTFCYDRTCTKYVLCYYGIPVLRECHDGLQYNAETDRCDFPQYVDCVDNECMRTAEVVDLIYLPSKASCSKYFLCAKGVAQNYTCAPGLYFNTNCSCCDYPDRTECQVPALKRNISPFPRTPPRSADVICPARGVHFYAHKSRPDAYYYCINGHGVTLDCTPGLWYDPNVEECREPLYI</sequence>
<evidence type="ECO:0000313" key="7">
    <source>
        <dbReference type="EMBL" id="EDV97485.1"/>
    </source>
</evidence>
<dbReference type="PROSITE" id="PS50940">
    <property type="entry name" value="CHIT_BIND_II"/>
    <property type="match status" value="4"/>
</dbReference>
<dbReference type="PANTHER" id="PTHR23301">
    <property type="entry name" value="CHITIN BINDING PERITROPHIN-A"/>
    <property type="match status" value="1"/>
</dbReference>
<evidence type="ECO:0000256" key="1">
    <source>
        <dbReference type="ARBA" id="ARBA00022669"/>
    </source>
</evidence>
<dbReference type="GO" id="GO:0008061">
    <property type="term" value="F:chitin binding"/>
    <property type="evidence" value="ECO:0007669"/>
    <property type="project" value="UniProtKB-KW"/>
</dbReference>
<evidence type="ECO:0000256" key="5">
    <source>
        <dbReference type="ARBA" id="ARBA00023180"/>
    </source>
</evidence>
<dbReference type="InterPro" id="IPR051940">
    <property type="entry name" value="Chitin_bind-dev_reg"/>
</dbReference>
<proteinExistence type="predicted"/>
<dbReference type="AlphaFoldDB" id="B4IXM3"/>
<dbReference type="EMBL" id="CH916366">
    <property type="protein sequence ID" value="EDV97485.1"/>
    <property type="molecule type" value="Genomic_DNA"/>
</dbReference>
<keyword evidence="5" id="KW-0325">Glycoprotein</keyword>
<dbReference type="PANTHER" id="PTHR23301:SF0">
    <property type="entry name" value="CHITIN-BINDING TYPE-2 DOMAIN-CONTAINING PROTEIN-RELATED"/>
    <property type="match status" value="1"/>
</dbReference>